<keyword evidence="7" id="KW-1015">Disulfide bond</keyword>
<dbReference type="InterPro" id="IPR011118">
    <property type="entry name" value="Tannase/feruloyl_esterase"/>
</dbReference>
<evidence type="ECO:0000313" key="10">
    <source>
        <dbReference type="EMBL" id="KAK8851946.1"/>
    </source>
</evidence>
<keyword evidence="3" id="KW-0479">Metal-binding</keyword>
<sequence>MDQLARFLGFGSTTGPGSFTSCAAASIPYPTNLPNAEFLSVEANLVTNYTVEIPPGFENSHSAPYAPLPVLNFCNVTLIYTHPGLGDKILTQVWLPLGDVDGGNAGVEESDTQQQQQKPLLKKKTDGSGGGSPSWNGRLQGTGGGGFFTGFFPLTQAHGVGEGYAVVTTDGGARGADWGDASYIVASPGNVDWTAVHNFGSVALHEAAVIGRAVTESFYRQKVRYAYFTGCSTGGRQAAMLAQRWPEDYDGYLAGAAALRCHDIVVALAPPALMTELSYTPPPCELRALRRLAMEACDGLDGVVDGLVSEPERCFEAFDPHTRVGESFVCEETGKTLQITKEAAKISQLAWEGLRDVVEEDAEYGNGAQGSGKLIWGGGVGHQATITDSPFSWALTTCDYTPDPPRCHPAPWPFSAAWVQSLVYKNLSHPVDVTGPEFQQHGPRAVARIVRQARQWYTSALGTFDTDLSGLRSSGGKMLMWHGMADEAIPLGNSREYYDAVAARDPKRVDGYLRYFEAPGIAHCGFGGEGNGLWPVSMLEALRAWVEEGKAPEVVPAVSKTAHPETRVRTKRNLCRYPQKAKYDGVGNIADAASFKCL</sequence>
<evidence type="ECO:0000256" key="1">
    <source>
        <dbReference type="ARBA" id="ARBA00006249"/>
    </source>
</evidence>
<protein>
    <recommendedName>
        <fullName evidence="8">Carboxylic ester hydrolase</fullName>
        <ecNumber evidence="8">3.1.1.-</ecNumber>
    </recommendedName>
</protein>
<dbReference type="EC" id="3.1.1.-" evidence="8"/>
<gene>
    <name evidence="10" type="ORF">PGQ11_014425</name>
</gene>
<accession>A0ABR2HS86</accession>
<organism evidence="10 11">
    <name type="scientific">Apiospora arundinis</name>
    <dbReference type="NCBI Taxonomy" id="335852"/>
    <lineage>
        <taxon>Eukaryota</taxon>
        <taxon>Fungi</taxon>
        <taxon>Dikarya</taxon>
        <taxon>Ascomycota</taxon>
        <taxon>Pezizomycotina</taxon>
        <taxon>Sordariomycetes</taxon>
        <taxon>Xylariomycetidae</taxon>
        <taxon>Amphisphaeriales</taxon>
        <taxon>Apiosporaceae</taxon>
        <taxon>Apiospora</taxon>
    </lineage>
</organism>
<evidence type="ECO:0000313" key="11">
    <source>
        <dbReference type="Proteomes" id="UP001390339"/>
    </source>
</evidence>
<comment type="similarity">
    <text evidence="1 8">Belongs to the tannase family.</text>
</comment>
<keyword evidence="5 8" id="KW-0378">Hydrolase</keyword>
<dbReference type="SUPFAM" id="SSF53474">
    <property type="entry name" value="alpha/beta-Hydrolases"/>
    <property type="match status" value="1"/>
</dbReference>
<keyword evidence="4" id="KW-0732">Signal</keyword>
<name>A0ABR2HS86_9PEZI</name>
<comment type="caution">
    <text evidence="10">The sequence shown here is derived from an EMBL/GenBank/DDBJ whole genome shotgun (WGS) entry which is preliminary data.</text>
</comment>
<dbReference type="Pfam" id="PF07519">
    <property type="entry name" value="Tannase"/>
    <property type="match status" value="1"/>
</dbReference>
<evidence type="ECO:0000256" key="4">
    <source>
        <dbReference type="ARBA" id="ARBA00022729"/>
    </source>
</evidence>
<dbReference type="InterPro" id="IPR029058">
    <property type="entry name" value="AB_hydrolase_fold"/>
</dbReference>
<feature type="region of interest" description="Disordered" evidence="9">
    <location>
        <begin position="104"/>
        <end position="136"/>
    </location>
</feature>
<evidence type="ECO:0000256" key="6">
    <source>
        <dbReference type="ARBA" id="ARBA00022837"/>
    </source>
</evidence>
<dbReference type="PANTHER" id="PTHR33938:SF8">
    <property type="entry name" value="CARBOXYLIC ESTER HYDROLASE"/>
    <property type="match status" value="1"/>
</dbReference>
<dbReference type="Proteomes" id="UP001390339">
    <property type="component" value="Unassembled WGS sequence"/>
</dbReference>
<keyword evidence="6" id="KW-0106">Calcium</keyword>
<keyword evidence="11" id="KW-1185">Reference proteome</keyword>
<dbReference type="Gene3D" id="3.40.50.1820">
    <property type="entry name" value="alpha/beta hydrolase"/>
    <property type="match status" value="1"/>
</dbReference>
<reference evidence="10 11" key="1">
    <citation type="journal article" date="2024" name="IMA Fungus">
        <title>Apiospora arundinis, a panoply of carbohydrate-active enzymes and secondary metabolites.</title>
        <authorList>
            <person name="Sorensen T."/>
            <person name="Petersen C."/>
            <person name="Muurmann A.T."/>
            <person name="Christiansen J.V."/>
            <person name="Brundto M.L."/>
            <person name="Overgaard C.K."/>
            <person name="Boysen A.T."/>
            <person name="Wollenberg R.D."/>
            <person name="Larsen T.O."/>
            <person name="Sorensen J.L."/>
            <person name="Nielsen K.L."/>
            <person name="Sondergaard T.E."/>
        </authorList>
    </citation>
    <scope>NUCLEOTIDE SEQUENCE [LARGE SCALE GENOMIC DNA]</scope>
    <source>
        <strain evidence="10 11">AAU 773</strain>
    </source>
</reference>
<dbReference type="EMBL" id="JAPCWZ010000009">
    <property type="protein sequence ID" value="KAK8851946.1"/>
    <property type="molecule type" value="Genomic_DNA"/>
</dbReference>
<dbReference type="PROSITE" id="PS51257">
    <property type="entry name" value="PROKAR_LIPOPROTEIN"/>
    <property type="match status" value="1"/>
</dbReference>
<evidence type="ECO:0000256" key="9">
    <source>
        <dbReference type="SAM" id="MobiDB-lite"/>
    </source>
</evidence>
<evidence type="ECO:0000256" key="7">
    <source>
        <dbReference type="ARBA" id="ARBA00023157"/>
    </source>
</evidence>
<proteinExistence type="inferred from homology"/>
<keyword evidence="2" id="KW-0719">Serine esterase</keyword>
<evidence type="ECO:0000256" key="5">
    <source>
        <dbReference type="ARBA" id="ARBA00022801"/>
    </source>
</evidence>
<dbReference type="PANTHER" id="PTHR33938">
    <property type="entry name" value="FERULOYL ESTERASE B-RELATED"/>
    <property type="match status" value="1"/>
</dbReference>
<evidence type="ECO:0000256" key="8">
    <source>
        <dbReference type="RuleBase" id="RU361238"/>
    </source>
</evidence>
<evidence type="ECO:0000256" key="2">
    <source>
        <dbReference type="ARBA" id="ARBA00022487"/>
    </source>
</evidence>
<evidence type="ECO:0000256" key="3">
    <source>
        <dbReference type="ARBA" id="ARBA00022723"/>
    </source>
</evidence>